<dbReference type="SUPFAM" id="SSF50249">
    <property type="entry name" value="Nucleic acid-binding proteins"/>
    <property type="match status" value="1"/>
</dbReference>
<evidence type="ECO:0000256" key="3">
    <source>
        <dbReference type="ARBA" id="ARBA00022598"/>
    </source>
</evidence>
<dbReference type="Gene3D" id="3.30.470.30">
    <property type="entry name" value="DNA ligase/mRNA capping enzyme"/>
    <property type="match status" value="1"/>
</dbReference>
<feature type="compositionally biased region" description="Low complexity" evidence="21">
    <location>
        <begin position="535"/>
        <end position="549"/>
    </location>
</feature>
<keyword evidence="11" id="KW-0269">Exonuclease</keyword>
<evidence type="ECO:0000256" key="16">
    <source>
        <dbReference type="ARBA" id="ARBA00023204"/>
    </source>
</evidence>
<dbReference type="Pfam" id="PF04679">
    <property type="entry name" value="DNA_ligase_A_C"/>
    <property type="match status" value="1"/>
</dbReference>
<evidence type="ECO:0000256" key="11">
    <source>
        <dbReference type="ARBA" id="ARBA00022839"/>
    </source>
</evidence>
<keyword evidence="3 23" id="KW-0436">Ligase</keyword>
<dbReference type="Gene3D" id="3.30.1490.70">
    <property type="match status" value="1"/>
</dbReference>
<dbReference type="EMBL" id="CP106882">
    <property type="protein sequence ID" value="UYG53845.1"/>
    <property type="molecule type" value="Genomic_DNA"/>
</dbReference>
<protein>
    <recommendedName>
        <fullName evidence="2">DNA ligase (ATP)</fullName>
        <ecNumber evidence="2">6.5.1.1</ecNumber>
    </recommendedName>
    <alternativeName>
        <fullName evidence="19">NHEJ DNA polymerase</fullName>
    </alternativeName>
</protein>
<dbReference type="InterPro" id="IPR014143">
    <property type="entry name" value="NHEJ_ligase_prk"/>
</dbReference>
<evidence type="ECO:0000256" key="4">
    <source>
        <dbReference type="ARBA" id="ARBA00022679"/>
    </source>
</evidence>
<sequence>MPRKSAPAAGPLADYNAKRDFGKTAEPAGKLARGARDAALKFVIQKHWASRLHYDFRLELDGVMLSWAVPKGPSFDPAVKSLAIQVEDHPVSYNTFEGEIPKGQYGGGTVIVWDHGTWEPVGDPRAGLAKGKLVFSLDGHKLAGLWELVRISRKGDTRQNQWLLFKKRDEWARLRHEYEVITALPESVIKNPLGLLSQREPRAPAAPVARKAPLPATLEPQLATLVSEIPEGNWLVESKFDGYRVLARIEGEDVRLFTRNGNDWTDKLKPLARTVASLGLTNAWLDGEIVVLEDNGVPNLHRLQNAIDSAQASDIVLFAFDIPYLGDSDLRDLPLRARRVVLQQLLEGRESANLRLSQVIDATPDDLLSAACKLGLEGVMVKNADAPYVSGRTESWLKLKCQLRQEFVVIGYMPRTGAAREIGSLLLGYYEDGVLRSAGAVGTGWDSVVGRQLHDLLHPLEIPKSPAGVQHAGSGRWPRRKAGTERWVTPSIVVEVAFGAWTPDHQVRHAVFRGLRTDKPVHEIVREYARKAEARTAPARTAPAPAPARRAVRTDSGPVTVTHGQRIIDPSTGLRKIDLVRYYESIAQWMLPHLQQRPVSLVRAPSGIAKALFFQKHAEGKLTGIKELDPALWPEHEPLLAVDSAQALAGAAQMNVVEFHTWNSKVARIDRPDRFVLDLDPGEGVDWEMLVEAAGLTRVMLTELGLESWLKTSGGKGLHVVVPITPRRDFPQVKAFTQALVKHMARVIPSKFVAVAGDRNRVGKIFIDYLRNGQGQTTVAAFSARARPGMGVSMPISWEQLPTITGGAHWTVLTALNYLQQREQDPWSAYWKTRQTITEGLRLLK</sequence>
<evidence type="ECO:0000256" key="21">
    <source>
        <dbReference type="SAM" id="MobiDB-lite"/>
    </source>
</evidence>
<keyword evidence="24" id="KW-1185">Reference proteome</keyword>
<dbReference type="InterPro" id="IPR012309">
    <property type="entry name" value="DNA_ligase_ATP-dep_C"/>
</dbReference>
<reference evidence="23" key="1">
    <citation type="submission" date="2022-09" db="EMBL/GenBank/DDBJ databases">
        <title>The complete genome of Acidovorax sp. 5MLIR.</title>
        <authorList>
            <person name="Liu L."/>
            <person name="Yue J."/>
            <person name="Yang F."/>
            <person name="Yuan J."/>
            <person name="Li L."/>
        </authorList>
    </citation>
    <scope>NUCLEOTIDE SEQUENCE</scope>
    <source>
        <strain evidence="23">5MLIR</strain>
        <plasmid evidence="23">unnamed1</plasmid>
    </source>
</reference>
<proteinExistence type="predicted"/>
<evidence type="ECO:0000256" key="2">
    <source>
        <dbReference type="ARBA" id="ARBA00012727"/>
    </source>
</evidence>
<keyword evidence="17" id="KW-0464">Manganese</keyword>
<dbReference type="InterPro" id="IPR052171">
    <property type="entry name" value="NHEJ_LigD"/>
</dbReference>
<evidence type="ECO:0000256" key="12">
    <source>
        <dbReference type="ARBA" id="ARBA00022840"/>
    </source>
</evidence>
<keyword evidence="14" id="KW-0238">DNA-binding</keyword>
<dbReference type="Gene3D" id="3.90.920.10">
    <property type="entry name" value="DNA primase, PRIM domain"/>
    <property type="match status" value="1"/>
</dbReference>
<evidence type="ECO:0000313" key="23">
    <source>
        <dbReference type="EMBL" id="UYG53845.1"/>
    </source>
</evidence>
<evidence type="ECO:0000259" key="22">
    <source>
        <dbReference type="PROSITE" id="PS50160"/>
    </source>
</evidence>
<dbReference type="NCBIfam" id="TIGR02776">
    <property type="entry name" value="NHEJ_ligase_prk"/>
    <property type="match status" value="1"/>
</dbReference>
<keyword evidence="18" id="KW-0511">Multifunctional enzyme</keyword>
<dbReference type="InterPro" id="IPR012340">
    <property type="entry name" value="NA-bd_OB-fold"/>
</dbReference>
<keyword evidence="9" id="KW-0227">DNA damage</keyword>
<dbReference type="InterPro" id="IPR014146">
    <property type="entry name" value="LigD_ligase_dom"/>
</dbReference>
<organism evidence="23 24">
    <name type="scientific">Comamonas endophytica</name>
    <dbReference type="NCBI Taxonomy" id="2949090"/>
    <lineage>
        <taxon>Bacteria</taxon>
        <taxon>Pseudomonadati</taxon>
        <taxon>Pseudomonadota</taxon>
        <taxon>Betaproteobacteria</taxon>
        <taxon>Burkholderiales</taxon>
        <taxon>Comamonadaceae</taxon>
        <taxon>Comamonas</taxon>
    </lineage>
</organism>
<dbReference type="InterPro" id="IPR033651">
    <property type="entry name" value="PaeLigD_Pol-like"/>
</dbReference>
<evidence type="ECO:0000256" key="20">
    <source>
        <dbReference type="ARBA" id="ARBA00034003"/>
    </source>
</evidence>
<evidence type="ECO:0000256" key="7">
    <source>
        <dbReference type="ARBA" id="ARBA00022723"/>
    </source>
</evidence>
<keyword evidence="4" id="KW-0808">Transferase</keyword>
<evidence type="ECO:0000256" key="8">
    <source>
        <dbReference type="ARBA" id="ARBA00022741"/>
    </source>
</evidence>
<comment type="catalytic activity">
    <reaction evidence="20">
        <text>ATP + (deoxyribonucleotide)n-3'-hydroxyl + 5'-phospho-(deoxyribonucleotide)m = (deoxyribonucleotide)n+m + AMP + diphosphate.</text>
        <dbReference type="EC" id="6.5.1.1"/>
    </reaction>
</comment>
<dbReference type="Pfam" id="PF01068">
    <property type="entry name" value="DNA_ligase_A_M"/>
    <property type="match status" value="1"/>
</dbReference>
<feature type="domain" description="ATP-dependent DNA ligase family profile" evidence="22">
    <location>
        <begin position="308"/>
        <end position="433"/>
    </location>
</feature>
<keyword evidence="6" id="KW-0540">Nuclease</keyword>
<dbReference type="PANTHER" id="PTHR42705:SF2">
    <property type="entry name" value="BIFUNCTIONAL NON-HOMOLOGOUS END JOINING PROTEIN LIGD"/>
    <property type="match status" value="1"/>
</dbReference>
<keyword evidence="16" id="KW-0234">DNA repair</keyword>
<keyword evidence="13" id="KW-0239">DNA-directed DNA polymerase</keyword>
<evidence type="ECO:0000256" key="5">
    <source>
        <dbReference type="ARBA" id="ARBA00022695"/>
    </source>
</evidence>
<evidence type="ECO:0000313" key="24">
    <source>
        <dbReference type="Proteomes" id="UP001162800"/>
    </source>
</evidence>
<dbReference type="EC" id="6.5.1.1" evidence="2"/>
<dbReference type="CDD" id="cd04862">
    <property type="entry name" value="PaeLigD_Pol_like"/>
    <property type="match status" value="1"/>
</dbReference>
<keyword evidence="5" id="KW-0548">Nucleotidyltransferase</keyword>
<gene>
    <name evidence="23" type="primary">ligD</name>
    <name evidence="23" type="ORF">M9799_18085</name>
</gene>
<evidence type="ECO:0000256" key="19">
    <source>
        <dbReference type="ARBA" id="ARBA00029943"/>
    </source>
</evidence>
<evidence type="ECO:0000256" key="17">
    <source>
        <dbReference type="ARBA" id="ARBA00023211"/>
    </source>
</evidence>
<dbReference type="InterPro" id="IPR014145">
    <property type="entry name" value="LigD_pol_dom"/>
</dbReference>
<feature type="region of interest" description="Disordered" evidence="21">
    <location>
        <begin position="532"/>
        <end position="553"/>
    </location>
</feature>
<keyword evidence="10" id="KW-0378">Hydrolase</keyword>
<dbReference type="InterPro" id="IPR014144">
    <property type="entry name" value="LigD_PE_domain"/>
</dbReference>
<keyword evidence="23" id="KW-0614">Plasmid</keyword>
<evidence type="ECO:0000256" key="14">
    <source>
        <dbReference type="ARBA" id="ARBA00023125"/>
    </source>
</evidence>
<dbReference type="PANTHER" id="PTHR42705">
    <property type="entry name" value="BIFUNCTIONAL NON-HOMOLOGOUS END JOINING PROTEIN LIGD"/>
    <property type="match status" value="1"/>
</dbReference>
<dbReference type="CDD" id="cd07971">
    <property type="entry name" value="OBF_DNA_ligase_LigD"/>
    <property type="match status" value="1"/>
</dbReference>
<dbReference type="InterPro" id="IPR012310">
    <property type="entry name" value="DNA_ligase_ATP-dep_cent"/>
</dbReference>
<dbReference type="SUPFAM" id="SSF56091">
    <property type="entry name" value="DNA ligase/mRNA capping enzyme, catalytic domain"/>
    <property type="match status" value="1"/>
</dbReference>
<keyword evidence="15" id="KW-0233">DNA recombination</keyword>
<geneLocation type="plasmid" evidence="23 24">
    <name>unnamed1</name>
</geneLocation>
<keyword evidence="8" id="KW-0547">Nucleotide-binding</keyword>
<comment type="cofactor">
    <cofactor evidence="1">
        <name>Mn(2+)</name>
        <dbReference type="ChEBI" id="CHEBI:29035"/>
    </cofactor>
</comment>
<keyword evidence="7" id="KW-0479">Metal-binding</keyword>
<dbReference type="NCBIfam" id="TIGR02779">
    <property type="entry name" value="NHEJ_ligase_lig"/>
    <property type="match status" value="1"/>
</dbReference>
<dbReference type="NCBIfam" id="TIGR02777">
    <property type="entry name" value="LigD_PE_dom"/>
    <property type="match status" value="1"/>
</dbReference>
<evidence type="ECO:0000256" key="18">
    <source>
        <dbReference type="ARBA" id="ARBA00023268"/>
    </source>
</evidence>
<dbReference type="PROSITE" id="PS50160">
    <property type="entry name" value="DNA_LIGASE_A3"/>
    <property type="match status" value="1"/>
</dbReference>
<evidence type="ECO:0000256" key="13">
    <source>
        <dbReference type="ARBA" id="ARBA00022932"/>
    </source>
</evidence>
<dbReference type="Pfam" id="PF21686">
    <property type="entry name" value="LigD_Prim-Pol"/>
    <property type="match status" value="1"/>
</dbReference>
<dbReference type="NCBIfam" id="TIGR02778">
    <property type="entry name" value="ligD_pol"/>
    <property type="match status" value="1"/>
</dbReference>
<evidence type="ECO:0000256" key="10">
    <source>
        <dbReference type="ARBA" id="ARBA00022801"/>
    </source>
</evidence>
<dbReference type="Proteomes" id="UP001162800">
    <property type="component" value="Plasmid unnamed1"/>
</dbReference>
<evidence type="ECO:0000256" key="6">
    <source>
        <dbReference type="ARBA" id="ARBA00022722"/>
    </source>
</evidence>
<evidence type="ECO:0000256" key="15">
    <source>
        <dbReference type="ARBA" id="ARBA00023172"/>
    </source>
</evidence>
<dbReference type="Pfam" id="PF13298">
    <property type="entry name" value="LigD_N"/>
    <property type="match status" value="1"/>
</dbReference>
<keyword evidence="12" id="KW-0067">ATP-binding</keyword>
<accession>A0ABY6GHR6</accession>
<evidence type="ECO:0000256" key="9">
    <source>
        <dbReference type="ARBA" id="ARBA00022763"/>
    </source>
</evidence>
<name>A0ABY6GHR6_9BURK</name>
<dbReference type="GO" id="GO:0003910">
    <property type="term" value="F:DNA ligase (ATP) activity"/>
    <property type="evidence" value="ECO:0007669"/>
    <property type="project" value="UniProtKB-EC"/>
</dbReference>
<dbReference type="Gene3D" id="2.40.50.140">
    <property type="entry name" value="Nucleic acid-binding proteins"/>
    <property type="match status" value="1"/>
</dbReference>
<dbReference type="RefSeq" id="WP_231043847.1">
    <property type="nucleotide sequence ID" value="NZ_CP106882.1"/>
</dbReference>
<dbReference type="CDD" id="cd07906">
    <property type="entry name" value="Adenylation_DNA_ligase_LigD_LigC"/>
    <property type="match status" value="1"/>
</dbReference>
<evidence type="ECO:0000256" key="1">
    <source>
        <dbReference type="ARBA" id="ARBA00001936"/>
    </source>
</evidence>